<feature type="transmembrane region" description="Helical" evidence="2">
    <location>
        <begin position="426"/>
        <end position="453"/>
    </location>
</feature>
<keyword evidence="2" id="KW-0812">Transmembrane</keyword>
<keyword evidence="2" id="KW-1133">Transmembrane helix</keyword>
<dbReference type="EMBL" id="JAKROA010000007">
    <property type="protein sequence ID" value="KAL5105651.1"/>
    <property type="molecule type" value="Genomic_DNA"/>
</dbReference>
<name>A0ABR4Q7P0_9CEST</name>
<dbReference type="Proteomes" id="UP001651158">
    <property type="component" value="Unassembled WGS sequence"/>
</dbReference>
<feature type="transmembrane region" description="Helical" evidence="2">
    <location>
        <begin position="178"/>
        <end position="202"/>
    </location>
</feature>
<sequence length="703" mass="75874">MASSSDAFLSIMESLFRFLVFGAPICTIRTILICLPFITQLLGILPCSPHQAINTSNGVASMSNHFRLHRSLNISALLASGEYYIDDNGYLVAIGNGTRYRLPSGPPEGRSSGPYELQPILPGKNQQLADSAVEWLDLTTTTTTASSSTTLARMNLPSRLNFTSSGLQATPSALQLSLALIACSVALIANLGLVSISCWYLFRRRGRTWSRTTPVEPRNSIHLQTLPARRGEGVGPETEGKSEVHQTGVTSLSSGDSHSSSVSLSSDDSHQPRLRTKRSTSKDLPPVNPFLLNYRSCLGVGIHTSLLGFLLAFVHLLVTCFHITQTPLSSVLCLFITSITTDTIFCVYFHLVACLLCLVLIGYLSRPTTRSSQQRFACLALSHSLPWALAAGSALFITLKPSSSSQVNIFFTGFHASCGMEHLQELYLLTVVLLVVIPLVGEFIFVLLLFCCCRRLPRRICFLAILLPITNVAFFVPVLVMGLPNLVLLPLTLDPIIMALIYRFSIPMEETEFHDLPANLSSQDRSPLHQTVAEVSPSLSSEIYFPQTILAIAPHRCSHGNELPSVSPKLCPHYQQILTHSQNCVERSSCNDILQPADVLSSLSAASSSNTSPATAAVMAAAAAAAAASTKHPWSPIVTTTTHPTADSPTPATTLLLRTPTGVVEAASLDRRLPLPIFLTTNGRAALESGEACVLRGGSDRTN</sequence>
<keyword evidence="2" id="KW-0472">Membrane</keyword>
<feature type="transmembrane region" description="Helical" evidence="2">
    <location>
        <begin position="460"/>
        <end position="480"/>
    </location>
</feature>
<accession>A0ABR4Q7P0</accession>
<reference evidence="3 4" key="1">
    <citation type="journal article" date="2022" name="Front. Cell. Infect. Microbiol.">
        <title>The Genomes of Two Strains of Taenia crassiceps the Animal Model for the Study of Human Cysticercosis.</title>
        <authorList>
            <person name="Bobes R.J."/>
            <person name="Estrada K."/>
            <person name="Rios-Valencia D.G."/>
            <person name="Calderon-Gallegos A."/>
            <person name="de la Torre P."/>
            <person name="Carrero J.C."/>
            <person name="Sanchez-Flores A."/>
            <person name="Laclette J.P."/>
        </authorList>
    </citation>
    <scope>NUCLEOTIDE SEQUENCE [LARGE SCALE GENOMIC DNA]</scope>
    <source>
        <strain evidence="3">WFUcys</strain>
    </source>
</reference>
<feature type="transmembrane region" description="Helical" evidence="2">
    <location>
        <begin position="300"/>
        <end position="324"/>
    </location>
</feature>
<feature type="compositionally biased region" description="Low complexity" evidence="1">
    <location>
        <begin position="248"/>
        <end position="266"/>
    </location>
</feature>
<feature type="region of interest" description="Disordered" evidence="1">
    <location>
        <begin position="211"/>
        <end position="281"/>
    </location>
</feature>
<keyword evidence="4" id="KW-1185">Reference proteome</keyword>
<evidence type="ECO:0008006" key="5">
    <source>
        <dbReference type="Google" id="ProtNLM"/>
    </source>
</evidence>
<evidence type="ECO:0000313" key="3">
    <source>
        <dbReference type="EMBL" id="KAL5105651.1"/>
    </source>
</evidence>
<evidence type="ECO:0000313" key="4">
    <source>
        <dbReference type="Proteomes" id="UP001651158"/>
    </source>
</evidence>
<protein>
    <recommendedName>
        <fullName evidence="5">G-protein coupled receptors family 1 profile domain-containing protein</fullName>
    </recommendedName>
</protein>
<organism evidence="3 4">
    <name type="scientific">Taenia crassiceps</name>
    <dbReference type="NCBI Taxonomy" id="6207"/>
    <lineage>
        <taxon>Eukaryota</taxon>
        <taxon>Metazoa</taxon>
        <taxon>Spiralia</taxon>
        <taxon>Lophotrochozoa</taxon>
        <taxon>Platyhelminthes</taxon>
        <taxon>Cestoda</taxon>
        <taxon>Eucestoda</taxon>
        <taxon>Cyclophyllidea</taxon>
        <taxon>Taeniidae</taxon>
        <taxon>Taenia</taxon>
    </lineage>
</organism>
<evidence type="ECO:0000256" key="1">
    <source>
        <dbReference type="SAM" id="MobiDB-lite"/>
    </source>
</evidence>
<feature type="transmembrane region" description="Helical" evidence="2">
    <location>
        <begin position="376"/>
        <end position="397"/>
    </location>
</feature>
<comment type="caution">
    <text evidence="3">The sequence shown here is derived from an EMBL/GenBank/DDBJ whole genome shotgun (WGS) entry which is preliminary data.</text>
</comment>
<evidence type="ECO:0000256" key="2">
    <source>
        <dbReference type="SAM" id="Phobius"/>
    </source>
</evidence>
<gene>
    <name evidence="3" type="ORF">TcWFU_001167</name>
</gene>
<feature type="transmembrane region" description="Helical" evidence="2">
    <location>
        <begin position="344"/>
        <end position="364"/>
    </location>
</feature>
<proteinExistence type="predicted"/>